<proteinExistence type="predicted"/>
<dbReference type="EMBL" id="BGZK01000001">
    <property type="protein sequence ID" value="GBO98610.1"/>
    <property type="molecule type" value="Genomic_DNA"/>
</dbReference>
<feature type="chain" id="PRO_5020041298" description="Secreted protein" evidence="2">
    <location>
        <begin position="24"/>
        <end position="122"/>
    </location>
</feature>
<keyword evidence="4" id="KW-1185">Reference proteome</keyword>
<evidence type="ECO:0000313" key="4">
    <source>
        <dbReference type="Proteomes" id="UP000299102"/>
    </source>
</evidence>
<keyword evidence="2" id="KW-0732">Signal</keyword>
<organism evidence="3 4">
    <name type="scientific">Eumeta variegata</name>
    <name type="common">Bagworm moth</name>
    <name type="synonym">Eumeta japonica</name>
    <dbReference type="NCBI Taxonomy" id="151549"/>
    <lineage>
        <taxon>Eukaryota</taxon>
        <taxon>Metazoa</taxon>
        <taxon>Ecdysozoa</taxon>
        <taxon>Arthropoda</taxon>
        <taxon>Hexapoda</taxon>
        <taxon>Insecta</taxon>
        <taxon>Pterygota</taxon>
        <taxon>Neoptera</taxon>
        <taxon>Endopterygota</taxon>
        <taxon>Lepidoptera</taxon>
        <taxon>Glossata</taxon>
        <taxon>Ditrysia</taxon>
        <taxon>Tineoidea</taxon>
        <taxon>Psychidae</taxon>
        <taxon>Oiketicinae</taxon>
        <taxon>Eumeta</taxon>
    </lineage>
</organism>
<evidence type="ECO:0008006" key="5">
    <source>
        <dbReference type="Google" id="ProtNLM"/>
    </source>
</evidence>
<sequence length="122" mass="12820">MTTLSHLMTLSVAKFALPTTAAAVPAPRAAYPCCQLAIKADHMTSAALTTVGPPTSDSSLSRTPDMADVSRHPMTREGCAPHKTMPGSELRFMPVPTPAGLQKTPRERQIAAPVTVQPGTDV</sequence>
<name>A0A4C1SC03_EUMVA</name>
<evidence type="ECO:0000256" key="2">
    <source>
        <dbReference type="SAM" id="SignalP"/>
    </source>
</evidence>
<dbReference type="Proteomes" id="UP000299102">
    <property type="component" value="Unassembled WGS sequence"/>
</dbReference>
<feature type="compositionally biased region" description="Polar residues" evidence="1">
    <location>
        <begin position="49"/>
        <end position="62"/>
    </location>
</feature>
<comment type="caution">
    <text evidence="3">The sequence shown here is derived from an EMBL/GenBank/DDBJ whole genome shotgun (WGS) entry which is preliminary data.</text>
</comment>
<reference evidence="3 4" key="1">
    <citation type="journal article" date="2019" name="Commun. Biol.">
        <title>The bagworm genome reveals a unique fibroin gene that provides high tensile strength.</title>
        <authorList>
            <person name="Kono N."/>
            <person name="Nakamura H."/>
            <person name="Ohtoshi R."/>
            <person name="Tomita M."/>
            <person name="Numata K."/>
            <person name="Arakawa K."/>
        </authorList>
    </citation>
    <scope>NUCLEOTIDE SEQUENCE [LARGE SCALE GENOMIC DNA]</scope>
</reference>
<protein>
    <recommendedName>
        <fullName evidence="5">Secreted protein</fullName>
    </recommendedName>
</protein>
<gene>
    <name evidence="3" type="ORF">EVAR_161_1</name>
</gene>
<feature type="signal peptide" evidence="2">
    <location>
        <begin position="1"/>
        <end position="23"/>
    </location>
</feature>
<feature type="region of interest" description="Disordered" evidence="1">
    <location>
        <begin position="49"/>
        <end position="122"/>
    </location>
</feature>
<accession>A0A4C1SC03</accession>
<evidence type="ECO:0000256" key="1">
    <source>
        <dbReference type="SAM" id="MobiDB-lite"/>
    </source>
</evidence>
<evidence type="ECO:0000313" key="3">
    <source>
        <dbReference type="EMBL" id="GBO98610.1"/>
    </source>
</evidence>
<dbReference type="AlphaFoldDB" id="A0A4C1SC03"/>